<dbReference type="EMBL" id="ML979141">
    <property type="protein sequence ID" value="KAF1912117.1"/>
    <property type="molecule type" value="Genomic_DNA"/>
</dbReference>
<keyword evidence="4" id="KW-1185">Reference proteome</keyword>
<gene>
    <name evidence="3" type="ORF">BDU57DRAFT_598272</name>
</gene>
<evidence type="ECO:0000256" key="1">
    <source>
        <dbReference type="SAM" id="Coils"/>
    </source>
</evidence>
<evidence type="ECO:0000256" key="2">
    <source>
        <dbReference type="SAM" id="MobiDB-lite"/>
    </source>
</evidence>
<evidence type="ECO:0000313" key="4">
    <source>
        <dbReference type="Proteomes" id="UP000800096"/>
    </source>
</evidence>
<dbReference type="AlphaFoldDB" id="A0A6A5QD06"/>
<evidence type="ECO:0000313" key="3">
    <source>
        <dbReference type="EMBL" id="KAF1912117.1"/>
    </source>
</evidence>
<name>A0A6A5QD06_AMPQU</name>
<proteinExistence type="predicted"/>
<dbReference type="Proteomes" id="UP000800096">
    <property type="component" value="Unassembled WGS sequence"/>
</dbReference>
<feature type="compositionally biased region" description="Polar residues" evidence="2">
    <location>
        <begin position="174"/>
        <end position="187"/>
    </location>
</feature>
<feature type="region of interest" description="Disordered" evidence="2">
    <location>
        <begin position="168"/>
        <end position="187"/>
    </location>
</feature>
<feature type="coiled-coil region" evidence="1">
    <location>
        <begin position="73"/>
        <end position="125"/>
    </location>
</feature>
<reference evidence="3" key="1">
    <citation type="journal article" date="2020" name="Stud. Mycol.">
        <title>101 Dothideomycetes genomes: a test case for predicting lifestyles and emergence of pathogens.</title>
        <authorList>
            <person name="Haridas S."/>
            <person name="Albert R."/>
            <person name="Binder M."/>
            <person name="Bloem J."/>
            <person name="Labutti K."/>
            <person name="Salamov A."/>
            <person name="Andreopoulos B."/>
            <person name="Baker S."/>
            <person name="Barry K."/>
            <person name="Bills G."/>
            <person name="Bluhm B."/>
            <person name="Cannon C."/>
            <person name="Castanera R."/>
            <person name="Culley D."/>
            <person name="Daum C."/>
            <person name="Ezra D."/>
            <person name="Gonzalez J."/>
            <person name="Henrissat B."/>
            <person name="Kuo A."/>
            <person name="Liang C."/>
            <person name="Lipzen A."/>
            <person name="Lutzoni F."/>
            <person name="Magnuson J."/>
            <person name="Mondo S."/>
            <person name="Nolan M."/>
            <person name="Ohm R."/>
            <person name="Pangilinan J."/>
            <person name="Park H.-J."/>
            <person name="Ramirez L."/>
            <person name="Alfaro M."/>
            <person name="Sun H."/>
            <person name="Tritt A."/>
            <person name="Yoshinaga Y."/>
            <person name="Zwiers L.-H."/>
            <person name="Turgeon B."/>
            <person name="Goodwin S."/>
            <person name="Spatafora J."/>
            <person name="Crous P."/>
            <person name="Grigoriev I."/>
        </authorList>
    </citation>
    <scope>NUCLEOTIDE SEQUENCE</scope>
    <source>
        <strain evidence="3">HMLAC05119</strain>
    </source>
</reference>
<keyword evidence="1" id="KW-0175">Coiled coil</keyword>
<protein>
    <submittedName>
        <fullName evidence="3">Uncharacterized protein</fullName>
    </submittedName>
</protein>
<sequence length="187" mass="20773">MAGTSLYKDAVKVRVDGPAVCFYIRATSYAKEQYLVKYYLREHIQLPETGLDARLVAAQVDAASLRTRIQDTTTGLQVKLESARREIVSLRNKIEEPNAGLKAIIDTTKREAASLRNEIEEIDQGLNTRLGNSVREVALLFAKELKSLLLAALERNLKSDVVDHRRELNGPVAPTTQHTSTKASVVD</sequence>
<accession>A0A6A5QD06</accession>
<organism evidence="3 4">
    <name type="scientific">Ampelomyces quisqualis</name>
    <name type="common">Powdery mildew agent</name>
    <dbReference type="NCBI Taxonomy" id="50730"/>
    <lineage>
        <taxon>Eukaryota</taxon>
        <taxon>Fungi</taxon>
        <taxon>Dikarya</taxon>
        <taxon>Ascomycota</taxon>
        <taxon>Pezizomycotina</taxon>
        <taxon>Dothideomycetes</taxon>
        <taxon>Pleosporomycetidae</taxon>
        <taxon>Pleosporales</taxon>
        <taxon>Pleosporineae</taxon>
        <taxon>Phaeosphaeriaceae</taxon>
        <taxon>Ampelomyces</taxon>
    </lineage>
</organism>